<evidence type="ECO:0000256" key="1">
    <source>
        <dbReference type="ARBA" id="ARBA00000832"/>
    </source>
</evidence>
<evidence type="ECO:0000259" key="8">
    <source>
        <dbReference type="Pfam" id="PF01182"/>
    </source>
</evidence>
<dbReference type="GO" id="GO:0005975">
    <property type="term" value="P:carbohydrate metabolic process"/>
    <property type="evidence" value="ECO:0007669"/>
    <property type="project" value="UniProtKB-UniRule"/>
</dbReference>
<comment type="function">
    <text evidence="2 7">Hydrolysis of 6-phosphogluconolactone to 6-phosphogluconate.</text>
</comment>
<reference evidence="9 10" key="1">
    <citation type="submission" date="2012-12" db="EMBL/GenBank/DDBJ databases">
        <title>Genome assembly of Marinobacter sp. AK21.</title>
        <authorList>
            <person name="Khatri I."/>
            <person name="Kumar R."/>
            <person name="Vaidya B."/>
            <person name="Subramanian S."/>
            <person name="Pinnaka A."/>
        </authorList>
    </citation>
    <scope>NUCLEOTIDE SEQUENCE [LARGE SCALE GENOMIC DNA]</scope>
    <source>
        <strain evidence="9 10">AK21</strain>
    </source>
</reference>
<evidence type="ECO:0000256" key="2">
    <source>
        <dbReference type="ARBA" id="ARBA00002681"/>
    </source>
</evidence>
<comment type="caution">
    <text evidence="9">The sequence shown here is derived from an EMBL/GenBank/DDBJ whole genome shotgun (WGS) entry which is preliminary data.</text>
</comment>
<dbReference type="CDD" id="cd01400">
    <property type="entry name" value="6PGL"/>
    <property type="match status" value="1"/>
</dbReference>
<proteinExistence type="inferred from homology"/>
<dbReference type="PATRIC" id="fig|1137280.3.peg.513"/>
<dbReference type="STRING" id="1137280.D777_00697"/>
<dbReference type="Proteomes" id="UP000035057">
    <property type="component" value="Unassembled WGS sequence"/>
</dbReference>
<dbReference type="InterPro" id="IPR039104">
    <property type="entry name" value="6PGL"/>
</dbReference>
<keyword evidence="10" id="KW-1185">Reference proteome</keyword>
<evidence type="ECO:0000256" key="6">
    <source>
        <dbReference type="ARBA" id="ARBA00020337"/>
    </source>
</evidence>
<dbReference type="InterPro" id="IPR037171">
    <property type="entry name" value="NagB/RpiA_transferase-like"/>
</dbReference>
<dbReference type="SUPFAM" id="SSF100950">
    <property type="entry name" value="NagB/RpiA/CoA transferase-like"/>
    <property type="match status" value="1"/>
</dbReference>
<dbReference type="PANTHER" id="PTHR11054">
    <property type="entry name" value="6-PHOSPHOGLUCONOLACTONASE"/>
    <property type="match status" value="1"/>
</dbReference>
<dbReference type="EMBL" id="ANIE01000003">
    <property type="protein sequence ID" value="KEF32063.1"/>
    <property type="molecule type" value="Genomic_DNA"/>
</dbReference>
<protein>
    <recommendedName>
        <fullName evidence="6 7">6-phosphogluconolactonase</fullName>
        <shortName evidence="7">6PGL</shortName>
        <ecNumber evidence="5 7">3.1.1.31</ecNumber>
    </recommendedName>
</protein>
<evidence type="ECO:0000313" key="10">
    <source>
        <dbReference type="Proteomes" id="UP000035057"/>
    </source>
</evidence>
<name>A0A072N513_9GAMM</name>
<comment type="catalytic activity">
    <reaction evidence="1 7">
        <text>6-phospho-D-glucono-1,5-lactone + H2O = 6-phospho-D-gluconate + H(+)</text>
        <dbReference type="Rhea" id="RHEA:12556"/>
        <dbReference type="ChEBI" id="CHEBI:15377"/>
        <dbReference type="ChEBI" id="CHEBI:15378"/>
        <dbReference type="ChEBI" id="CHEBI:57955"/>
        <dbReference type="ChEBI" id="CHEBI:58759"/>
        <dbReference type="EC" id="3.1.1.31"/>
    </reaction>
</comment>
<gene>
    <name evidence="7" type="primary">pgl</name>
    <name evidence="9" type="ORF">D777_00697</name>
</gene>
<evidence type="ECO:0000256" key="5">
    <source>
        <dbReference type="ARBA" id="ARBA00013198"/>
    </source>
</evidence>
<evidence type="ECO:0000313" key="9">
    <source>
        <dbReference type="EMBL" id="KEF32063.1"/>
    </source>
</evidence>
<dbReference type="AlphaFoldDB" id="A0A072N513"/>
<dbReference type="InterPro" id="IPR005900">
    <property type="entry name" value="6-phosphogluconolactonase_DevB"/>
</dbReference>
<sequence>MVGAGMKMSDIALPAGIQSQIGRNSQQLAESLADAVADMIEARLKVAPRASLAVSGGSTPVPFFRALATKALDWKRVDVLLVDERWVDEESPDSNTRLVRENLLQAGASDARYFALKQPGNSPSKVLGAVERALEQLTLPLDVLILGMGNDGHTASLFPDAPELPRALAIDNPSRVVAMTPVSQPQERITLTLRVLSAARETVLYLRGEDKLETLAAALSEPDQVAAMPVRAFLKPGLKLFWSP</sequence>
<accession>A0A072N513</accession>
<dbReference type="UniPathway" id="UPA00115">
    <property type="reaction ID" value="UER00409"/>
</dbReference>
<evidence type="ECO:0000256" key="7">
    <source>
        <dbReference type="RuleBase" id="RU365095"/>
    </source>
</evidence>
<comment type="pathway">
    <text evidence="3 7">Carbohydrate degradation; pentose phosphate pathway; D-ribulose 5-phosphate from D-glucose 6-phosphate (oxidative stage): step 2/3.</text>
</comment>
<comment type="similarity">
    <text evidence="4 7">Belongs to the glucosamine/galactosamine-6-phosphate isomerase family. 6-phosphogluconolactonase subfamily.</text>
</comment>
<evidence type="ECO:0000256" key="4">
    <source>
        <dbReference type="ARBA" id="ARBA00010662"/>
    </source>
</evidence>
<dbReference type="GO" id="GO:0006098">
    <property type="term" value="P:pentose-phosphate shunt"/>
    <property type="evidence" value="ECO:0007669"/>
    <property type="project" value="UniProtKB-UniPathway"/>
</dbReference>
<organism evidence="9 10">
    <name type="scientific">Marinobacter nitratireducens</name>
    <dbReference type="NCBI Taxonomy" id="1137280"/>
    <lineage>
        <taxon>Bacteria</taxon>
        <taxon>Pseudomonadati</taxon>
        <taxon>Pseudomonadota</taxon>
        <taxon>Gammaproteobacteria</taxon>
        <taxon>Pseudomonadales</taxon>
        <taxon>Marinobacteraceae</taxon>
        <taxon>Marinobacter</taxon>
    </lineage>
</organism>
<dbReference type="Pfam" id="PF01182">
    <property type="entry name" value="Glucosamine_iso"/>
    <property type="match status" value="1"/>
</dbReference>
<keyword evidence="7" id="KW-0378">Hydrolase</keyword>
<dbReference type="InterPro" id="IPR006148">
    <property type="entry name" value="Glc/Gal-6P_isomerase"/>
</dbReference>
<dbReference type="PANTHER" id="PTHR11054:SF0">
    <property type="entry name" value="6-PHOSPHOGLUCONOLACTONASE"/>
    <property type="match status" value="1"/>
</dbReference>
<feature type="domain" description="Glucosamine/galactosamine-6-phosphate isomerase" evidence="8">
    <location>
        <begin position="24"/>
        <end position="242"/>
    </location>
</feature>
<evidence type="ECO:0000256" key="3">
    <source>
        <dbReference type="ARBA" id="ARBA00004961"/>
    </source>
</evidence>
<dbReference type="Gene3D" id="3.40.50.1360">
    <property type="match status" value="1"/>
</dbReference>
<dbReference type="EC" id="3.1.1.31" evidence="5 7"/>
<dbReference type="GO" id="GO:0017057">
    <property type="term" value="F:6-phosphogluconolactonase activity"/>
    <property type="evidence" value="ECO:0007669"/>
    <property type="project" value="UniProtKB-UniRule"/>
</dbReference>
<dbReference type="NCBIfam" id="TIGR01198">
    <property type="entry name" value="pgl"/>
    <property type="match status" value="1"/>
</dbReference>